<feature type="region of interest" description="Disordered" evidence="1">
    <location>
        <begin position="571"/>
        <end position="659"/>
    </location>
</feature>
<feature type="compositionally biased region" description="Basic and acidic residues" evidence="1">
    <location>
        <begin position="739"/>
        <end position="763"/>
    </location>
</feature>
<feature type="compositionally biased region" description="Basic and acidic residues" evidence="1">
    <location>
        <begin position="1032"/>
        <end position="1044"/>
    </location>
</feature>
<feature type="compositionally biased region" description="Basic residues" evidence="1">
    <location>
        <begin position="381"/>
        <end position="405"/>
    </location>
</feature>
<feature type="compositionally biased region" description="Basic and acidic residues" evidence="1">
    <location>
        <begin position="631"/>
        <end position="644"/>
    </location>
</feature>
<feature type="compositionally biased region" description="Basic and acidic residues" evidence="1">
    <location>
        <begin position="24"/>
        <end position="38"/>
    </location>
</feature>
<reference evidence="2 3" key="1">
    <citation type="submission" date="2019-03" db="EMBL/GenBank/DDBJ databases">
        <title>Rhodosporidium diobovatum UCD-FST 08-225 genome sequencing, assembly, and annotation.</title>
        <authorList>
            <person name="Fakankun I.U."/>
            <person name="Fristensky B."/>
            <person name="Levin D.B."/>
        </authorList>
    </citation>
    <scope>NUCLEOTIDE SEQUENCE [LARGE SCALE GENOMIC DNA]</scope>
    <source>
        <strain evidence="2 3">UCD-FST 08-225</strain>
    </source>
</reference>
<feature type="region of interest" description="Disordered" evidence="1">
    <location>
        <begin position="710"/>
        <end position="1072"/>
    </location>
</feature>
<feature type="compositionally biased region" description="Low complexity" evidence="1">
    <location>
        <begin position="937"/>
        <end position="953"/>
    </location>
</feature>
<comment type="caution">
    <text evidence="2">The sequence shown here is derived from an EMBL/GenBank/DDBJ whole genome shotgun (WGS) entry which is preliminary data.</text>
</comment>
<feature type="compositionally biased region" description="Pro residues" evidence="1">
    <location>
        <begin position="577"/>
        <end position="590"/>
    </location>
</feature>
<feature type="region of interest" description="Disordered" evidence="1">
    <location>
        <begin position="147"/>
        <end position="168"/>
    </location>
</feature>
<feature type="region of interest" description="Disordered" evidence="1">
    <location>
        <begin position="326"/>
        <end position="434"/>
    </location>
</feature>
<keyword evidence="3" id="KW-1185">Reference proteome</keyword>
<evidence type="ECO:0000313" key="2">
    <source>
        <dbReference type="EMBL" id="TNY18702.1"/>
    </source>
</evidence>
<sequence>MSTTASLATAQHRPHSAPPQGPPSRRELREGERERSGRAMEQSEEAPRVDRELVQDLVTQLLLPSSSPTKVSSRRLVSPDLVVSLPLFPLPEPSKHPITTPPAQEVVSTSQEALALFRLPTLAVSLLPFASWELRVFRVEETALAATAPEHHHHHRVSKGSPKGKEREIEHVEHVEVVERWYAEVEWTLRIASPLAPAGSRPHVHSTPTTPLRGGERRLHSPASRSSRSGSSGDDEGREREIGATSSAHLVEKVAAEEHALELSFVRYSVPDFSVPFLPPSGPLHDAALALPAWLVPLAWSLVKLVGLDQQLRLDVPKQADAPLVHGAKRKHDSPSLRGPSMKRRKHRATPLASQSAAVATEAEAAYHSEGGVAASGHARPFAHHSPPRPPHPHPHPHLTRRRRWSASTTSASSSSATLRASPEPAPAPGPWTPSPPAALLTALELASAVWASLGAAWAEWTVLLWAIRQAVLFVTELVEEGWGVAKEVLLQSVDGDGSRPASEQGSEGGSSEVSAWRSRKSAMSSGNGCGVSFSLSRAERRKAGAWLADEQGLGETHSHKRESLLHRHVTFSSDSPPAPAPVLPSPPSTPTLSGDSTPPGELEPSASNEPSEERPDAASALALTQLHARVSREAAAEARERAPELAQEYEDPSRAREPDGALVGVHYRAGIEAAHVAQERSTSGREAAAVRALDAELEGQRRVRVEAEEERVLQEVDEQARAHRMAGRAAAARGRRMSGSEREMEAVREVEERREEKERETWGEAVDAEVTDAHPAEPVPQLQETYRFPPAAVRPTGPRALSRDDDTPSHSADPSAGRLSPFSALSHSDAAPAAAAPHAPERRLSLADRLAALEPGERRPRQEGLDTPVATPARGGVLGLAIRAPGGEQEEEEEGAGSTTETGASAEALEGKRRFAEALEAAGGARPSISAPQTQTRSLTPPRASRSRLPPSGLDEGRTAAGASATAGRGPSGEGEAGEDGSELVPAVALASVEPSARETSPSRGASPGALHPVPRPTDPLAHTPHRLLRHRDVPHAAHERVGLARRPQPRGPALRAVPTPRARRDAPGAAAHAVAVDEAAQCRAERARPAERLCAGVSPGRDGRRGGRGRAAPAAAGGARARRVAGAGAARAAGGGDDGRGE</sequence>
<feature type="compositionally biased region" description="Low complexity" evidence="1">
    <location>
        <begin position="503"/>
        <end position="515"/>
    </location>
</feature>
<evidence type="ECO:0000256" key="1">
    <source>
        <dbReference type="SAM" id="MobiDB-lite"/>
    </source>
</evidence>
<feature type="compositionally biased region" description="Low complexity" evidence="1">
    <location>
        <begin position="1112"/>
        <end position="1134"/>
    </location>
</feature>
<feature type="compositionally biased region" description="Low complexity" evidence="1">
    <location>
        <begin position="591"/>
        <end position="601"/>
    </location>
</feature>
<organism evidence="2 3">
    <name type="scientific">Rhodotorula diobovata</name>
    <dbReference type="NCBI Taxonomy" id="5288"/>
    <lineage>
        <taxon>Eukaryota</taxon>
        <taxon>Fungi</taxon>
        <taxon>Dikarya</taxon>
        <taxon>Basidiomycota</taxon>
        <taxon>Pucciniomycotina</taxon>
        <taxon>Microbotryomycetes</taxon>
        <taxon>Sporidiobolales</taxon>
        <taxon>Sporidiobolaceae</taxon>
        <taxon>Rhodotorula</taxon>
    </lineage>
</organism>
<proteinExistence type="predicted"/>
<feature type="region of interest" description="Disordered" evidence="1">
    <location>
        <begin position="495"/>
        <end position="531"/>
    </location>
</feature>
<feature type="compositionally biased region" description="Low complexity" evidence="1">
    <location>
        <begin position="897"/>
        <end position="909"/>
    </location>
</feature>
<dbReference type="EMBL" id="SOZI01000125">
    <property type="protein sequence ID" value="TNY18702.1"/>
    <property type="molecule type" value="Genomic_DNA"/>
</dbReference>
<feature type="compositionally biased region" description="Low complexity" evidence="1">
    <location>
        <begin position="960"/>
        <end position="970"/>
    </location>
</feature>
<evidence type="ECO:0000313" key="3">
    <source>
        <dbReference type="Proteomes" id="UP000311382"/>
    </source>
</evidence>
<accession>A0A5C5FR20</accession>
<feature type="compositionally biased region" description="Basic and acidic residues" evidence="1">
    <location>
        <begin position="710"/>
        <end position="722"/>
    </location>
</feature>
<feature type="region of interest" description="Disordered" evidence="1">
    <location>
        <begin position="1088"/>
        <end position="1144"/>
    </location>
</feature>
<protein>
    <submittedName>
        <fullName evidence="2">Uncharacterized protein</fullName>
    </submittedName>
</protein>
<feature type="compositionally biased region" description="Low complexity" evidence="1">
    <location>
        <begin position="353"/>
        <end position="366"/>
    </location>
</feature>
<feature type="region of interest" description="Disordered" evidence="1">
    <location>
        <begin position="197"/>
        <end position="241"/>
    </location>
</feature>
<gene>
    <name evidence="2" type="ORF">DMC30DRAFT_40484</name>
</gene>
<feature type="compositionally biased region" description="Basic and acidic residues" evidence="1">
    <location>
        <begin position="856"/>
        <end position="865"/>
    </location>
</feature>
<dbReference type="Proteomes" id="UP000311382">
    <property type="component" value="Unassembled WGS sequence"/>
</dbReference>
<feature type="compositionally biased region" description="Low complexity" evidence="1">
    <location>
        <begin position="406"/>
        <end position="423"/>
    </location>
</feature>
<dbReference type="AlphaFoldDB" id="A0A5C5FR20"/>
<feature type="compositionally biased region" description="Pro residues" evidence="1">
    <location>
        <begin position="424"/>
        <end position="434"/>
    </location>
</feature>
<name>A0A5C5FR20_9BASI</name>
<feature type="region of interest" description="Disordered" evidence="1">
    <location>
        <begin position="1"/>
        <end position="51"/>
    </location>
</feature>